<dbReference type="Proteomes" id="UP000488956">
    <property type="component" value="Unassembled WGS sequence"/>
</dbReference>
<dbReference type="EMBL" id="QXFW01004674">
    <property type="protein sequence ID" value="KAE8964787.1"/>
    <property type="molecule type" value="Genomic_DNA"/>
</dbReference>
<keyword evidence="2" id="KW-0732">Signal</keyword>
<dbReference type="Proteomes" id="UP000440367">
    <property type="component" value="Unassembled WGS sequence"/>
</dbReference>
<evidence type="ECO:0000313" key="3">
    <source>
        <dbReference type="EMBL" id="KAE8925764.1"/>
    </source>
</evidence>
<dbReference type="EMBL" id="QXGF01002190">
    <property type="protein sequence ID" value="KAE8925764.1"/>
    <property type="molecule type" value="Genomic_DNA"/>
</dbReference>
<feature type="chain" id="PRO_5033873196" evidence="2">
    <location>
        <begin position="16"/>
        <end position="59"/>
    </location>
</feature>
<evidence type="ECO:0000313" key="7">
    <source>
        <dbReference type="EMBL" id="KAE9103435.1"/>
    </source>
</evidence>
<evidence type="ECO:0000313" key="6">
    <source>
        <dbReference type="EMBL" id="KAE9081747.1"/>
    </source>
</evidence>
<dbReference type="AlphaFoldDB" id="A0A6A3RVA6"/>
<protein>
    <submittedName>
        <fullName evidence="7">Uncharacterized protein</fullName>
    </submittedName>
</protein>
<keyword evidence="12" id="KW-1185">Reference proteome</keyword>
<dbReference type="Proteomes" id="UP000433483">
    <property type="component" value="Unassembled WGS sequence"/>
</dbReference>
<evidence type="ECO:0000313" key="16">
    <source>
        <dbReference type="Proteomes" id="UP000441208"/>
    </source>
</evidence>
<dbReference type="Proteomes" id="UP000437068">
    <property type="component" value="Unassembled WGS sequence"/>
</dbReference>
<evidence type="ECO:0000313" key="13">
    <source>
        <dbReference type="Proteomes" id="UP000437068"/>
    </source>
</evidence>
<evidence type="ECO:0000313" key="15">
    <source>
        <dbReference type="Proteomes" id="UP000440732"/>
    </source>
</evidence>
<dbReference type="EMBL" id="QXFZ01002026">
    <property type="protein sequence ID" value="KAE9081747.1"/>
    <property type="molecule type" value="Genomic_DNA"/>
</dbReference>
<evidence type="ECO:0000313" key="10">
    <source>
        <dbReference type="EMBL" id="KAE9284846.1"/>
    </source>
</evidence>
<dbReference type="Proteomes" id="UP000440732">
    <property type="component" value="Unassembled WGS sequence"/>
</dbReference>
<feature type="signal peptide" evidence="2">
    <location>
        <begin position="1"/>
        <end position="15"/>
    </location>
</feature>
<name>A0A6A3RVA6_9STRA</name>
<reference evidence="11 12" key="1">
    <citation type="submission" date="2018-08" db="EMBL/GenBank/DDBJ databases">
        <title>Genomic investigation of the strawberry pathogen Phytophthora fragariae indicates pathogenicity is determined by transcriptional variation in three key races.</title>
        <authorList>
            <person name="Adams T.M."/>
            <person name="Armitage A.D."/>
            <person name="Sobczyk M.K."/>
            <person name="Bates H.J."/>
            <person name="Dunwell J.M."/>
            <person name="Nellist C.F."/>
            <person name="Harrison R.J."/>
        </authorList>
    </citation>
    <scope>NUCLEOTIDE SEQUENCE [LARGE SCALE GENOMIC DNA]</scope>
    <source>
        <strain evidence="10 13">A4</strain>
        <strain evidence="9 14">BC-1</strain>
        <strain evidence="8 12">NOV-27</strain>
        <strain evidence="7 15">NOV-5</strain>
        <strain evidence="6 16">NOV-71</strain>
        <strain evidence="3 11">NOV-9</strain>
        <strain evidence="5 18">ONT-3</strain>
        <strain evidence="4 17">SCRP245</strain>
    </source>
</reference>
<evidence type="ECO:0000313" key="18">
    <source>
        <dbReference type="Proteomes" id="UP000488956"/>
    </source>
</evidence>
<evidence type="ECO:0000313" key="8">
    <source>
        <dbReference type="EMBL" id="KAE9180405.1"/>
    </source>
</evidence>
<evidence type="ECO:0000313" key="4">
    <source>
        <dbReference type="EMBL" id="KAE8964787.1"/>
    </source>
</evidence>
<evidence type="ECO:0000313" key="17">
    <source>
        <dbReference type="Proteomes" id="UP000460718"/>
    </source>
</evidence>
<accession>A0A6A3RVA6</accession>
<dbReference type="EMBL" id="QXGA01002126">
    <property type="protein sequence ID" value="KAE9103435.1"/>
    <property type="molecule type" value="Genomic_DNA"/>
</dbReference>
<dbReference type="Proteomes" id="UP000429523">
    <property type="component" value="Unassembled WGS sequence"/>
</dbReference>
<gene>
    <name evidence="10" type="ORF">PF001_g22181</name>
    <name evidence="9" type="ORF">PF002_g24328</name>
    <name evidence="8" type="ORF">PF005_g23287</name>
    <name evidence="7" type="ORF">PF006_g22178</name>
    <name evidence="6" type="ORF">PF007_g22540</name>
    <name evidence="3" type="ORF">PF009_g24032</name>
    <name evidence="5" type="ORF">PF010_g29269</name>
    <name evidence="4" type="ORF">PF011_g28539</name>
</gene>
<dbReference type="Proteomes" id="UP000441208">
    <property type="component" value="Unassembled WGS sequence"/>
</dbReference>
<dbReference type="EMBL" id="QXGE01002109">
    <property type="protein sequence ID" value="KAE9284846.1"/>
    <property type="molecule type" value="Genomic_DNA"/>
</dbReference>
<proteinExistence type="predicted"/>
<feature type="region of interest" description="Disordered" evidence="1">
    <location>
        <begin position="33"/>
        <end position="59"/>
    </location>
</feature>
<evidence type="ECO:0000313" key="14">
    <source>
        <dbReference type="Proteomes" id="UP000440367"/>
    </source>
</evidence>
<evidence type="ECO:0000256" key="1">
    <source>
        <dbReference type="SAM" id="MobiDB-lite"/>
    </source>
</evidence>
<evidence type="ECO:0000313" key="9">
    <source>
        <dbReference type="EMBL" id="KAE9191996.1"/>
    </source>
</evidence>
<evidence type="ECO:0000313" key="11">
    <source>
        <dbReference type="Proteomes" id="UP000429523"/>
    </source>
</evidence>
<sequence>MLSKLNLLLAQQAFARSCLDPICPGVFNVDTTPHTHMSAPSKTADPVLLASPLPPGGSS</sequence>
<dbReference type="EMBL" id="QXGD01002206">
    <property type="protein sequence ID" value="KAE9191996.1"/>
    <property type="molecule type" value="Genomic_DNA"/>
</dbReference>
<dbReference type="EMBL" id="QXFX01004788">
    <property type="protein sequence ID" value="KAE9062759.1"/>
    <property type="molecule type" value="Genomic_DNA"/>
</dbReference>
<evidence type="ECO:0000256" key="2">
    <source>
        <dbReference type="SAM" id="SignalP"/>
    </source>
</evidence>
<dbReference type="EMBL" id="QXGB01002199">
    <property type="protein sequence ID" value="KAE9180405.1"/>
    <property type="molecule type" value="Genomic_DNA"/>
</dbReference>
<dbReference type="Proteomes" id="UP000460718">
    <property type="component" value="Unassembled WGS sequence"/>
</dbReference>
<organism evidence="7 15">
    <name type="scientific">Phytophthora fragariae</name>
    <dbReference type="NCBI Taxonomy" id="53985"/>
    <lineage>
        <taxon>Eukaryota</taxon>
        <taxon>Sar</taxon>
        <taxon>Stramenopiles</taxon>
        <taxon>Oomycota</taxon>
        <taxon>Peronosporomycetes</taxon>
        <taxon>Peronosporales</taxon>
        <taxon>Peronosporaceae</taxon>
        <taxon>Phytophthora</taxon>
    </lineage>
</organism>
<comment type="caution">
    <text evidence="7">The sequence shown here is derived from an EMBL/GenBank/DDBJ whole genome shotgun (WGS) entry which is preliminary data.</text>
</comment>
<evidence type="ECO:0000313" key="12">
    <source>
        <dbReference type="Proteomes" id="UP000433483"/>
    </source>
</evidence>
<evidence type="ECO:0000313" key="5">
    <source>
        <dbReference type="EMBL" id="KAE9062759.1"/>
    </source>
</evidence>